<sequence>MLQIQEISLPITHSDNKLQKTIAEILGLEFNEVKNFTITKRAIDSRKKREMIFFVYSVTVELENEQTVIKSKEVKKNKKHHRIDIVELYTYKIPFVKDGKNTKRPVIVGTGPAGMFSALVLAKAGLNPLVIERGGDVDTRIKDVETFMNTGKLNTESNIQFGEGGAGTFSDGKLNTLITNPRIKYIFEELVKAGAPDAILWNAKPHIGTDKIRRVAKNIRKQIIDLGGEVRFNTLLTDIKIKDKKITDIILNDKEEIKTDTLVLAIGYSARDTYEMLYKRKLNLEQKSFSIGVRIEHKTEMINKSQYDKFYNNKKLGMARYKLVYHSKKNRSVYTFCMCPGGYVMPSTSEDGYVITNGMSEYAQDGENSNSALLVNVEKNDFMSDHPLAGIEFQKKWEKKAFELGENNFHAPVQLVGDFLKKQKSDKIRSVKPTYKPGITLAPLDDCLPDFVVASLREALPKMDMKIRGFAHEDAVLTGIETRSSSPLRITRNKDTLQSNIAGIYPAGEGAGYAGGIVSSAVDGMRVGEMIIDIT</sequence>
<evidence type="ECO:0000313" key="2">
    <source>
        <dbReference type="EMBL" id="PIZ94854.1"/>
    </source>
</evidence>
<protein>
    <recommendedName>
        <fullName evidence="1">FAD-dependent protein C-terminal domain-containing protein</fullName>
    </recommendedName>
</protein>
<dbReference type="AlphaFoldDB" id="A0A2M7V7X3"/>
<evidence type="ECO:0000313" key="3">
    <source>
        <dbReference type="Proteomes" id="UP000228568"/>
    </source>
</evidence>
<comment type="caution">
    <text evidence="2">The sequence shown here is derived from an EMBL/GenBank/DDBJ whole genome shotgun (WGS) entry which is preliminary data.</text>
</comment>
<dbReference type="Gene3D" id="3.50.50.60">
    <property type="entry name" value="FAD/NAD(P)-binding domain"/>
    <property type="match status" value="2"/>
</dbReference>
<organism evidence="2 3">
    <name type="scientific">Candidatus Magasanikbacteria bacterium CG_4_10_14_0_2_um_filter_37_12</name>
    <dbReference type="NCBI Taxonomy" id="1974637"/>
    <lineage>
        <taxon>Bacteria</taxon>
        <taxon>Candidatus Magasanikiibacteriota</taxon>
    </lineage>
</organism>
<dbReference type="PANTHER" id="PTHR42842:SF3">
    <property type="entry name" value="FAD_NAD(P)-BINDING OXIDOREDUCTASE FAMILY PROTEIN"/>
    <property type="match status" value="1"/>
</dbReference>
<dbReference type="InterPro" id="IPR049516">
    <property type="entry name" value="FAD-depend_C"/>
</dbReference>
<dbReference type="InterPro" id="IPR028348">
    <property type="entry name" value="FAD-binding_protein"/>
</dbReference>
<reference evidence="3" key="1">
    <citation type="submission" date="2017-09" db="EMBL/GenBank/DDBJ databases">
        <title>Depth-based differentiation of microbial function through sediment-hosted aquifers and enrichment of novel symbionts in the deep terrestrial subsurface.</title>
        <authorList>
            <person name="Probst A.J."/>
            <person name="Ladd B."/>
            <person name="Jarett J.K."/>
            <person name="Geller-Mcgrath D.E."/>
            <person name="Sieber C.M.K."/>
            <person name="Emerson J.B."/>
            <person name="Anantharaman K."/>
            <person name="Thomas B.C."/>
            <person name="Malmstrom R."/>
            <person name="Stieglmeier M."/>
            <person name="Klingl A."/>
            <person name="Woyke T."/>
            <person name="Ryan C.M."/>
            <person name="Banfield J.F."/>
        </authorList>
    </citation>
    <scope>NUCLEOTIDE SEQUENCE [LARGE SCALE GENOMIC DNA]</scope>
</reference>
<dbReference type="EMBL" id="PFPK01000027">
    <property type="protein sequence ID" value="PIZ94854.1"/>
    <property type="molecule type" value="Genomic_DNA"/>
</dbReference>
<dbReference type="PANTHER" id="PTHR42842">
    <property type="entry name" value="FAD/NAD(P)-BINDING OXIDOREDUCTASE"/>
    <property type="match status" value="1"/>
</dbReference>
<evidence type="ECO:0000259" key="1">
    <source>
        <dbReference type="Pfam" id="PF21688"/>
    </source>
</evidence>
<name>A0A2M7V7X3_9BACT</name>
<dbReference type="Proteomes" id="UP000228568">
    <property type="component" value="Unassembled WGS sequence"/>
</dbReference>
<dbReference type="Gene3D" id="3.30.70.2700">
    <property type="match status" value="1"/>
</dbReference>
<accession>A0A2M7V7X3</accession>
<dbReference type="SUPFAM" id="SSF51905">
    <property type="entry name" value="FAD/NAD(P)-binding domain"/>
    <property type="match status" value="1"/>
</dbReference>
<feature type="domain" description="FAD-dependent protein C-terminal" evidence="1">
    <location>
        <begin position="288"/>
        <end position="484"/>
    </location>
</feature>
<gene>
    <name evidence="2" type="ORF">COX81_02355</name>
</gene>
<dbReference type="Pfam" id="PF21688">
    <property type="entry name" value="FAD-depend_C"/>
    <property type="match status" value="1"/>
</dbReference>
<proteinExistence type="predicted"/>
<dbReference type="InterPro" id="IPR036188">
    <property type="entry name" value="FAD/NAD-bd_sf"/>
</dbReference>
<dbReference type="PIRSF" id="PIRSF038984">
    <property type="entry name" value="FAD_binding_protein"/>
    <property type="match status" value="1"/>
</dbReference>